<reference evidence="1" key="1">
    <citation type="submission" date="2014-11" db="EMBL/GenBank/DDBJ databases">
        <authorList>
            <person name="Amaro Gonzalez C."/>
        </authorList>
    </citation>
    <scope>NUCLEOTIDE SEQUENCE</scope>
</reference>
<accession>A0A0E9VC91</accession>
<dbReference type="AlphaFoldDB" id="A0A0E9VC91"/>
<proteinExistence type="predicted"/>
<organism evidence="1">
    <name type="scientific">Anguilla anguilla</name>
    <name type="common">European freshwater eel</name>
    <name type="synonym">Muraena anguilla</name>
    <dbReference type="NCBI Taxonomy" id="7936"/>
    <lineage>
        <taxon>Eukaryota</taxon>
        <taxon>Metazoa</taxon>
        <taxon>Chordata</taxon>
        <taxon>Craniata</taxon>
        <taxon>Vertebrata</taxon>
        <taxon>Euteleostomi</taxon>
        <taxon>Actinopterygii</taxon>
        <taxon>Neopterygii</taxon>
        <taxon>Teleostei</taxon>
        <taxon>Anguilliformes</taxon>
        <taxon>Anguillidae</taxon>
        <taxon>Anguilla</taxon>
    </lineage>
</organism>
<name>A0A0E9VC91_ANGAN</name>
<reference evidence="1" key="2">
    <citation type="journal article" date="2015" name="Fish Shellfish Immunol.">
        <title>Early steps in the European eel (Anguilla anguilla)-Vibrio vulnificus interaction in the gills: Role of the RtxA13 toxin.</title>
        <authorList>
            <person name="Callol A."/>
            <person name="Pajuelo D."/>
            <person name="Ebbesson L."/>
            <person name="Teles M."/>
            <person name="MacKenzie S."/>
            <person name="Amaro C."/>
        </authorList>
    </citation>
    <scope>NUCLEOTIDE SEQUENCE</scope>
</reference>
<protein>
    <submittedName>
        <fullName evidence="1">Uncharacterized protein</fullName>
    </submittedName>
</protein>
<dbReference type="EMBL" id="GBXM01032895">
    <property type="protein sequence ID" value="JAH75682.1"/>
    <property type="molecule type" value="Transcribed_RNA"/>
</dbReference>
<evidence type="ECO:0000313" key="1">
    <source>
        <dbReference type="EMBL" id="JAH75682.1"/>
    </source>
</evidence>
<sequence>MHGRTNVLHHNYIYLFCTGQAQLQIYSLASVLNRPVPFIEAKRNTVQIVSIYGKIVSSM</sequence>